<name>A0ABY7DCV2_MYAAR</name>
<dbReference type="CDD" id="cd19756">
    <property type="entry name" value="Bbox2"/>
    <property type="match status" value="1"/>
</dbReference>
<gene>
    <name evidence="9" type="ORF">MAR_006636</name>
</gene>
<dbReference type="PROSITE" id="PS50089">
    <property type="entry name" value="ZF_RING_2"/>
    <property type="match status" value="1"/>
</dbReference>
<organism evidence="9 10">
    <name type="scientific">Mya arenaria</name>
    <name type="common">Soft-shell clam</name>
    <dbReference type="NCBI Taxonomy" id="6604"/>
    <lineage>
        <taxon>Eukaryota</taxon>
        <taxon>Metazoa</taxon>
        <taxon>Spiralia</taxon>
        <taxon>Lophotrochozoa</taxon>
        <taxon>Mollusca</taxon>
        <taxon>Bivalvia</taxon>
        <taxon>Autobranchia</taxon>
        <taxon>Heteroconchia</taxon>
        <taxon>Euheterodonta</taxon>
        <taxon>Imparidentia</taxon>
        <taxon>Neoheterodontei</taxon>
        <taxon>Myida</taxon>
        <taxon>Myoidea</taxon>
        <taxon>Myidae</taxon>
        <taxon>Mya</taxon>
    </lineage>
</organism>
<dbReference type="InterPro" id="IPR001841">
    <property type="entry name" value="Znf_RING"/>
</dbReference>
<dbReference type="PROSITE" id="PS00518">
    <property type="entry name" value="ZF_RING_1"/>
    <property type="match status" value="1"/>
</dbReference>
<feature type="coiled-coil region" evidence="5">
    <location>
        <begin position="200"/>
        <end position="227"/>
    </location>
</feature>
<dbReference type="InterPro" id="IPR000315">
    <property type="entry name" value="Znf_B-box"/>
</dbReference>
<keyword evidence="1" id="KW-0479">Metal-binding</keyword>
<dbReference type="PROSITE" id="PS50119">
    <property type="entry name" value="ZF_BBOX"/>
    <property type="match status" value="1"/>
</dbReference>
<feature type="domain" description="RING-type" evidence="7">
    <location>
        <begin position="24"/>
        <end position="68"/>
    </location>
</feature>
<sequence>MFSEEGSLQEHEKIERLRDRMLQCPICMDEYRDPRILPCHHSICLSCLLDYVHASSSAGRLFRCPQCRADVCVPRGGVKDFPPNFYINCIQDEIGSRPYFGICEVCTRDWLISQYRCIDCDLDICKFCVHEHKLFKHLNGRQSNIIKIETGNVGFNMTSDKFCSHHKEETLQMYCLTCDAAICVTCIFEDHKKHSTMTLAKKLQLARKNLQFDLDNLQIEIKGVKSALTEVHEIEKNGDKSADEAIKAIQEHSQNVIRRIEEQAESKIKQIKDERGGHLKEIQDYAKDLSSHLDQLQRGASFLGDLQEEDMCLELLSCFLKYRQVIDAGETSIINKSIRQNQFTFTPGQIRGKLGHIWLARSVLKNQEVKKVLMEKKGAKVSRLRTCLAWVSMSGLLMVLMWVCVLLGVCQLVASMYSEGASAQGLACAGLYAYLCAAGICACWKARG</sequence>
<dbReference type="Gene3D" id="3.30.40.10">
    <property type="entry name" value="Zinc/RING finger domain, C3HC4 (zinc finger)"/>
    <property type="match status" value="1"/>
</dbReference>
<evidence type="ECO:0000259" key="7">
    <source>
        <dbReference type="PROSITE" id="PS50089"/>
    </source>
</evidence>
<evidence type="ECO:0000259" key="8">
    <source>
        <dbReference type="PROSITE" id="PS50119"/>
    </source>
</evidence>
<dbReference type="InterPro" id="IPR013083">
    <property type="entry name" value="Znf_RING/FYVE/PHD"/>
</dbReference>
<evidence type="ECO:0000256" key="1">
    <source>
        <dbReference type="ARBA" id="ARBA00022723"/>
    </source>
</evidence>
<evidence type="ECO:0000256" key="2">
    <source>
        <dbReference type="ARBA" id="ARBA00022771"/>
    </source>
</evidence>
<evidence type="ECO:0000256" key="3">
    <source>
        <dbReference type="ARBA" id="ARBA00022833"/>
    </source>
</evidence>
<dbReference type="PANTHER" id="PTHR25462">
    <property type="entry name" value="BONUS, ISOFORM C-RELATED"/>
    <property type="match status" value="1"/>
</dbReference>
<feature type="transmembrane region" description="Helical" evidence="6">
    <location>
        <begin position="387"/>
        <end position="417"/>
    </location>
</feature>
<dbReference type="Gene3D" id="3.30.160.60">
    <property type="entry name" value="Classic Zinc Finger"/>
    <property type="match status" value="1"/>
</dbReference>
<dbReference type="EMBL" id="CP111012">
    <property type="protein sequence ID" value="WAQ94165.1"/>
    <property type="molecule type" value="Genomic_DNA"/>
</dbReference>
<proteinExistence type="predicted"/>
<dbReference type="InterPro" id="IPR047153">
    <property type="entry name" value="TRIM45/56/19-like"/>
</dbReference>
<dbReference type="InterPro" id="IPR027370">
    <property type="entry name" value="Znf-RING_euk"/>
</dbReference>
<evidence type="ECO:0000256" key="5">
    <source>
        <dbReference type="SAM" id="Coils"/>
    </source>
</evidence>
<reference evidence="9" key="1">
    <citation type="submission" date="2022-11" db="EMBL/GenBank/DDBJ databases">
        <title>Centuries of genome instability and evolution in soft-shell clam transmissible cancer (bioRxiv).</title>
        <authorList>
            <person name="Hart S.F.M."/>
            <person name="Yonemitsu M.A."/>
            <person name="Giersch R.M."/>
            <person name="Beal B.F."/>
            <person name="Arriagada G."/>
            <person name="Davis B.W."/>
            <person name="Ostrander E.A."/>
            <person name="Goff S.P."/>
            <person name="Metzger M.J."/>
        </authorList>
    </citation>
    <scope>NUCLEOTIDE SEQUENCE</scope>
    <source>
        <strain evidence="9">MELC-2E11</strain>
        <tissue evidence="9">Siphon/mantle</tissue>
    </source>
</reference>
<feature type="domain" description="B box-type" evidence="8">
    <location>
        <begin position="158"/>
        <end position="199"/>
    </location>
</feature>
<dbReference type="Proteomes" id="UP001164746">
    <property type="component" value="Chromosome 1"/>
</dbReference>
<evidence type="ECO:0000256" key="6">
    <source>
        <dbReference type="SAM" id="Phobius"/>
    </source>
</evidence>
<keyword evidence="6" id="KW-0472">Membrane</keyword>
<evidence type="ECO:0000313" key="9">
    <source>
        <dbReference type="EMBL" id="WAQ94165.1"/>
    </source>
</evidence>
<dbReference type="SMART" id="SM00336">
    <property type="entry name" value="BBOX"/>
    <property type="match status" value="1"/>
</dbReference>
<dbReference type="SUPFAM" id="SSF57850">
    <property type="entry name" value="RING/U-box"/>
    <property type="match status" value="1"/>
</dbReference>
<keyword evidence="6" id="KW-1133">Transmembrane helix</keyword>
<accession>A0ABY7DCV2</accession>
<evidence type="ECO:0000313" key="10">
    <source>
        <dbReference type="Proteomes" id="UP001164746"/>
    </source>
</evidence>
<feature type="transmembrane region" description="Helical" evidence="6">
    <location>
        <begin position="423"/>
        <end position="444"/>
    </location>
</feature>
<keyword evidence="6" id="KW-0812">Transmembrane</keyword>
<dbReference type="PANTHER" id="PTHR25462:SF296">
    <property type="entry name" value="MEIOTIC P26, ISOFORM F"/>
    <property type="match status" value="1"/>
</dbReference>
<dbReference type="InterPro" id="IPR017907">
    <property type="entry name" value="Znf_RING_CS"/>
</dbReference>
<dbReference type="SMART" id="SM00184">
    <property type="entry name" value="RING"/>
    <property type="match status" value="1"/>
</dbReference>
<keyword evidence="5" id="KW-0175">Coiled coil</keyword>
<keyword evidence="2 4" id="KW-0863">Zinc-finger</keyword>
<dbReference type="SUPFAM" id="SSF57845">
    <property type="entry name" value="B-box zinc-binding domain"/>
    <property type="match status" value="1"/>
</dbReference>
<keyword evidence="10" id="KW-1185">Reference proteome</keyword>
<dbReference type="Pfam" id="PF00643">
    <property type="entry name" value="zf-B_box"/>
    <property type="match status" value="1"/>
</dbReference>
<evidence type="ECO:0000256" key="4">
    <source>
        <dbReference type="PROSITE-ProRule" id="PRU00024"/>
    </source>
</evidence>
<dbReference type="Pfam" id="PF13445">
    <property type="entry name" value="zf-RING_UBOX"/>
    <property type="match status" value="1"/>
</dbReference>
<protein>
    <submittedName>
        <fullName evidence="9">TRI56-like protein</fullName>
    </submittedName>
</protein>
<keyword evidence="3" id="KW-0862">Zinc</keyword>